<keyword evidence="7" id="KW-1185">Reference proteome</keyword>
<feature type="binding site" evidence="4">
    <location>
        <begin position="83"/>
        <end position="85"/>
    </location>
    <ligand>
        <name>acetyl-CoA</name>
        <dbReference type="ChEBI" id="CHEBI:57288"/>
    </ligand>
</feature>
<comment type="similarity">
    <text evidence="1 4">Belongs to the acetyltransferase Eis family.</text>
</comment>
<organism evidence="6 7">
    <name type="scientific">Saccharopolyspora rhizosphaerae</name>
    <dbReference type="NCBI Taxonomy" id="2492662"/>
    <lineage>
        <taxon>Bacteria</taxon>
        <taxon>Bacillati</taxon>
        <taxon>Actinomycetota</taxon>
        <taxon>Actinomycetes</taxon>
        <taxon>Pseudonocardiales</taxon>
        <taxon>Pseudonocardiaceae</taxon>
        <taxon>Saccharopolyspora</taxon>
    </lineage>
</organism>
<dbReference type="InterPro" id="IPR036527">
    <property type="entry name" value="SCP2_sterol-bd_dom_sf"/>
</dbReference>
<keyword evidence="2 4" id="KW-0808">Transferase</keyword>
<dbReference type="InterPro" id="IPR025559">
    <property type="entry name" value="Eis_dom"/>
</dbReference>
<dbReference type="HAMAP" id="MF_01812">
    <property type="entry name" value="Eis"/>
    <property type="match status" value="1"/>
</dbReference>
<dbReference type="Pfam" id="PF13527">
    <property type="entry name" value="Acetyltransf_9"/>
    <property type="match status" value="1"/>
</dbReference>
<accession>A0A426JXY9</accession>
<evidence type="ECO:0000313" key="6">
    <source>
        <dbReference type="EMBL" id="RRO18055.1"/>
    </source>
</evidence>
<dbReference type="SUPFAM" id="SSF55729">
    <property type="entry name" value="Acyl-CoA N-acyltransferases (Nat)"/>
    <property type="match status" value="1"/>
</dbReference>
<evidence type="ECO:0000256" key="4">
    <source>
        <dbReference type="HAMAP-Rule" id="MF_01812"/>
    </source>
</evidence>
<dbReference type="SUPFAM" id="SSF55718">
    <property type="entry name" value="SCP-like"/>
    <property type="match status" value="1"/>
</dbReference>
<dbReference type="PANTHER" id="PTHR37817">
    <property type="entry name" value="N-ACETYLTRANSFERASE EIS"/>
    <property type="match status" value="1"/>
</dbReference>
<feature type="active site" description="Proton donor" evidence="4">
    <location>
        <position position="124"/>
    </location>
</feature>
<dbReference type="PROSITE" id="PS51186">
    <property type="entry name" value="GNAT"/>
    <property type="match status" value="1"/>
</dbReference>
<feature type="binding site" evidence="4">
    <location>
        <begin position="91"/>
        <end position="96"/>
    </location>
    <ligand>
        <name>acetyl-CoA</name>
        <dbReference type="ChEBI" id="CHEBI:57288"/>
    </ligand>
</feature>
<dbReference type="EMBL" id="RSAA01000007">
    <property type="protein sequence ID" value="RRO18055.1"/>
    <property type="molecule type" value="Genomic_DNA"/>
</dbReference>
<evidence type="ECO:0000256" key="3">
    <source>
        <dbReference type="ARBA" id="ARBA00023315"/>
    </source>
</evidence>
<dbReference type="Proteomes" id="UP000274515">
    <property type="component" value="Unassembled WGS sequence"/>
</dbReference>
<comment type="caution">
    <text evidence="6">The sequence shown here is derived from an EMBL/GenBank/DDBJ whole genome shotgun (WGS) entry which is preliminary data.</text>
</comment>
<evidence type="ECO:0000256" key="2">
    <source>
        <dbReference type="ARBA" id="ARBA00022679"/>
    </source>
</evidence>
<evidence type="ECO:0000313" key="7">
    <source>
        <dbReference type="Proteomes" id="UP000274515"/>
    </source>
</evidence>
<dbReference type="Gene3D" id="3.30.1050.10">
    <property type="entry name" value="SCP2 sterol-binding domain"/>
    <property type="match status" value="1"/>
</dbReference>
<keyword evidence="3 4" id="KW-0012">Acyltransferase</keyword>
<evidence type="ECO:0000256" key="1">
    <source>
        <dbReference type="ARBA" id="ARBA00009213"/>
    </source>
</evidence>
<comment type="subunit">
    <text evidence="4">Homohexamer; trimer of dimers.</text>
</comment>
<feature type="domain" description="N-acetyltransferase" evidence="5">
    <location>
        <begin position="4"/>
        <end position="150"/>
    </location>
</feature>
<dbReference type="Pfam" id="PF17668">
    <property type="entry name" value="Acetyltransf_17"/>
    <property type="match status" value="1"/>
</dbReference>
<dbReference type="NCBIfam" id="NF002367">
    <property type="entry name" value="PRK01346.1-4"/>
    <property type="match status" value="1"/>
</dbReference>
<reference evidence="6 7" key="1">
    <citation type="submission" date="2018-11" db="EMBL/GenBank/DDBJ databases">
        <title>Saccharopolyspora rhizosphaerae sp. nov., an actinomycete isolated from rhizosphere soil in Thailand.</title>
        <authorList>
            <person name="Intra B."/>
            <person name="Euanorasetr J."/>
            <person name="Take A."/>
            <person name="Inahashi Y."/>
            <person name="Mori M."/>
            <person name="Panbangred W."/>
            <person name="Matsumoto A."/>
        </authorList>
    </citation>
    <scope>NUCLEOTIDE SEQUENCE [LARGE SCALE GENOMIC DNA]</scope>
    <source>
        <strain evidence="6 7">H219</strain>
    </source>
</reference>
<dbReference type="InterPro" id="IPR016181">
    <property type="entry name" value="Acyl_CoA_acyltransferase"/>
</dbReference>
<dbReference type="OrthoDB" id="8399956at2"/>
<dbReference type="GO" id="GO:0030649">
    <property type="term" value="P:aminoglycoside antibiotic catabolic process"/>
    <property type="evidence" value="ECO:0007669"/>
    <property type="project" value="TreeGrafter"/>
</dbReference>
<dbReference type="AlphaFoldDB" id="A0A426JXY9"/>
<dbReference type="InterPro" id="IPR041380">
    <property type="entry name" value="Acetyltransf_17"/>
</dbReference>
<dbReference type="InterPro" id="IPR051554">
    <property type="entry name" value="Acetyltransferase_Eis"/>
</dbReference>
<dbReference type="InterPro" id="IPR000182">
    <property type="entry name" value="GNAT_dom"/>
</dbReference>
<dbReference type="PANTHER" id="PTHR37817:SF1">
    <property type="entry name" value="N-ACETYLTRANSFERASE EIS"/>
    <property type="match status" value="1"/>
</dbReference>
<dbReference type="Pfam" id="PF13530">
    <property type="entry name" value="SCP2_2"/>
    <property type="match status" value="1"/>
</dbReference>
<protein>
    <submittedName>
        <fullName evidence="6">GNAT family N-acetyltransferase</fullName>
    </submittedName>
</protein>
<gene>
    <name evidence="6" type="ORF">EIL87_07270</name>
</gene>
<proteinExistence type="inferred from homology"/>
<dbReference type="RefSeq" id="WP_125089408.1">
    <property type="nucleotide sequence ID" value="NZ_RSAA01000007.1"/>
</dbReference>
<feature type="binding site" evidence="4">
    <location>
        <begin position="119"/>
        <end position="120"/>
    </location>
    <ligand>
        <name>acetyl-CoA</name>
        <dbReference type="ChEBI" id="CHEBI:57288"/>
    </ligand>
</feature>
<dbReference type="InterPro" id="IPR022902">
    <property type="entry name" value="NAcTrfase_Eis"/>
</dbReference>
<dbReference type="GO" id="GO:0034069">
    <property type="term" value="F:aminoglycoside N-acetyltransferase activity"/>
    <property type="evidence" value="ECO:0007669"/>
    <property type="project" value="TreeGrafter"/>
</dbReference>
<feature type="active site" description="Proton acceptor; via carboxylate" evidence="4">
    <location>
        <position position="393"/>
    </location>
</feature>
<name>A0A426JXY9_9PSEU</name>
<dbReference type="Gene3D" id="3.40.630.30">
    <property type="match status" value="2"/>
</dbReference>
<evidence type="ECO:0000259" key="5">
    <source>
        <dbReference type="PROSITE" id="PS51186"/>
    </source>
</evidence>
<sequence length="393" mass="42399">MGESDVRVLSPAEHRQADELFRRAIFLPPADEDTWAATAQRVEAGRVLGAFVDDEVVGTALSMTSALTVPGGAELPAAAVTGVAVRADSTRRGLLTGMMRYQLDDAARRGEAVAVLHASEAGIYERFGYGVATRTRSVELQRAHMRSSVPRSGRVRLVTQERARDLLPAIYRRCRTGRAGRVHRPDGWWPGRDVAMGESRTIAVHSDDEGADDGFVVYQPRGHSSTVDVRDLVAANDLAAGELWRFLVDLDLITTLAAFDRPVDEPLEWLLADRRTCRTTSVEDDLWVRLVDVPVALRARTYGPGDPVVVEVVDDVLPANSGRYRISSAGVTTCDDSAQLTMSAAALAALYLGDQPASALAAAGLVEAHTANALTSADHLFATARPPWCGTNF</sequence>